<dbReference type="InterPro" id="IPR020843">
    <property type="entry name" value="ER"/>
</dbReference>
<accession>A0A9Q1JG55</accession>
<organism evidence="2 3">
    <name type="scientific">Carnegiea gigantea</name>
    <dbReference type="NCBI Taxonomy" id="171969"/>
    <lineage>
        <taxon>Eukaryota</taxon>
        <taxon>Viridiplantae</taxon>
        <taxon>Streptophyta</taxon>
        <taxon>Embryophyta</taxon>
        <taxon>Tracheophyta</taxon>
        <taxon>Spermatophyta</taxon>
        <taxon>Magnoliopsida</taxon>
        <taxon>eudicotyledons</taxon>
        <taxon>Gunneridae</taxon>
        <taxon>Pentapetalae</taxon>
        <taxon>Caryophyllales</taxon>
        <taxon>Cactineae</taxon>
        <taxon>Cactaceae</taxon>
        <taxon>Cactoideae</taxon>
        <taxon>Echinocereeae</taxon>
        <taxon>Carnegiea</taxon>
    </lineage>
</organism>
<reference evidence="2" key="1">
    <citation type="submission" date="2022-04" db="EMBL/GenBank/DDBJ databases">
        <title>Carnegiea gigantea Genome sequencing and assembly v2.</title>
        <authorList>
            <person name="Copetti D."/>
            <person name="Sanderson M.J."/>
            <person name="Burquez A."/>
            <person name="Wojciechowski M.F."/>
        </authorList>
    </citation>
    <scope>NUCLEOTIDE SEQUENCE</scope>
    <source>
        <strain evidence="2">SGP5-SGP5p</strain>
        <tissue evidence="2">Aerial part</tissue>
    </source>
</reference>
<proteinExistence type="predicted"/>
<dbReference type="PROSITE" id="PS01162">
    <property type="entry name" value="QOR_ZETA_CRYSTAL"/>
    <property type="match status" value="1"/>
</dbReference>
<dbReference type="PANTHER" id="PTHR43677">
    <property type="entry name" value="SHORT-CHAIN DEHYDROGENASE/REDUCTASE"/>
    <property type="match status" value="1"/>
</dbReference>
<dbReference type="OrthoDB" id="48317at2759"/>
<dbReference type="InterPro" id="IPR051397">
    <property type="entry name" value="Zn-ADH-like_protein"/>
</dbReference>
<gene>
    <name evidence="2" type="ORF">Cgig2_002565</name>
</gene>
<dbReference type="InterPro" id="IPR011032">
    <property type="entry name" value="GroES-like_sf"/>
</dbReference>
<dbReference type="Pfam" id="PF00106">
    <property type="entry name" value="adh_short"/>
    <property type="match status" value="1"/>
</dbReference>
<dbReference type="EMBL" id="JAKOGI010002002">
    <property type="protein sequence ID" value="KAJ8423302.1"/>
    <property type="molecule type" value="Genomic_DNA"/>
</dbReference>
<dbReference type="Pfam" id="PF13602">
    <property type="entry name" value="ADH_zinc_N_2"/>
    <property type="match status" value="1"/>
</dbReference>
<dbReference type="SMART" id="SM00829">
    <property type="entry name" value="PKS_ER"/>
    <property type="match status" value="1"/>
</dbReference>
<dbReference type="InterPro" id="IPR036291">
    <property type="entry name" value="NAD(P)-bd_dom_sf"/>
</dbReference>
<dbReference type="GO" id="GO:0016491">
    <property type="term" value="F:oxidoreductase activity"/>
    <property type="evidence" value="ECO:0007669"/>
    <property type="project" value="InterPro"/>
</dbReference>
<dbReference type="InterPro" id="IPR002364">
    <property type="entry name" value="Quin_OxRdtase/zeta-crystal_CS"/>
</dbReference>
<dbReference type="Proteomes" id="UP001153076">
    <property type="component" value="Unassembled WGS sequence"/>
</dbReference>
<evidence type="ECO:0000313" key="2">
    <source>
        <dbReference type="EMBL" id="KAJ8423302.1"/>
    </source>
</evidence>
<dbReference type="AlphaFoldDB" id="A0A9Q1JG55"/>
<dbReference type="SUPFAM" id="SSF50129">
    <property type="entry name" value="GroES-like"/>
    <property type="match status" value="1"/>
</dbReference>
<sequence>MELKPGLSALVTGGASGIGEALSLALGERGIFVTVLDLSEEKGKHVASLIDKQNAKFHQNLKFPSSMFIRCDVCDKGELSSAFAKHLETYGGLDICINNAGIFTPDLFYKDRTDGSGTWRRTIDVNLVAVIDCTRLAIQAMQGAQRSGVIINVASSAGLYPSPVDPIYSASKGGVVLFTRSLLALKRQGIRVNVLCPEFVETDLGSKVDPKIVNLVGGFIPMEMVVKVVLKKGIHRYLLGTFQLITDESKAGSCLWITNRKGLQYWPTPIEEAQYRVPSSKMRRFTTMDPMNVNLPQSFEKIVVHTLSHNFRAATGIVRAPLTLPIKSNHVVVKVLYAGVNASDVNFSSGRYFGGSSNDLGGKLPFDAGFEAVGIIAALGDSVVDLRIGTPAAVMTFGSYAEFMIVPSKYILPVARPDPEVVAMLTSGLTASIALEKAAQMSSGETVLVTAAAGGTGQFAVQLAKLAGNKVVATCGGKDKAMLLKELGVDRVINYKEEDIKTEITDSQVSLQAAAIVVSFRSLLLLLLLATASLVQPILINRYLDDQVLKKEFPKGVDIIYESVGGTMFDICLNALAVYGRLVVIGMISQYQGEHGWKPSNYPGLCEKLLAKSQTVAGFFLVQYGHLWRQHLEKLFDLYSLGMLKVNLDLKRFVGLHSVADAVEYLHSGKSIGKVVVCIDPNFSQVTAKL</sequence>
<dbReference type="Pfam" id="PF00107">
    <property type="entry name" value="ADH_zinc_N"/>
    <property type="match status" value="1"/>
</dbReference>
<comment type="caution">
    <text evidence="2">The sequence shown here is derived from an EMBL/GenBank/DDBJ whole genome shotgun (WGS) entry which is preliminary data.</text>
</comment>
<dbReference type="GO" id="GO:0008270">
    <property type="term" value="F:zinc ion binding"/>
    <property type="evidence" value="ECO:0007669"/>
    <property type="project" value="InterPro"/>
</dbReference>
<dbReference type="SUPFAM" id="SSF51735">
    <property type="entry name" value="NAD(P)-binding Rossmann-fold domains"/>
    <property type="match status" value="2"/>
</dbReference>
<name>A0A9Q1JG55_9CARY</name>
<dbReference type="Pfam" id="PF08240">
    <property type="entry name" value="ADH_N"/>
    <property type="match status" value="1"/>
</dbReference>
<dbReference type="PRINTS" id="PR00081">
    <property type="entry name" value="GDHRDH"/>
</dbReference>
<dbReference type="PANTHER" id="PTHR43677:SF3">
    <property type="entry name" value="PROSTAGLANDIN REDUCTASE 3"/>
    <property type="match status" value="1"/>
</dbReference>
<dbReference type="InterPro" id="IPR002347">
    <property type="entry name" value="SDR_fam"/>
</dbReference>
<keyword evidence="3" id="KW-1185">Reference proteome</keyword>
<dbReference type="Gene3D" id="3.90.180.10">
    <property type="entry name" value="Medium-chain alcohol dehydrogenases, catalytic domain"/>
    <property type="match status" value="1"/>
</dbReference>
<feature type="domain" description="Enoyl reductase (ER)" evidence="1">
    <location>
        <begin position="306"/>
        <end position="677"/>
    </location>
</feature>
<dbReference type="Gene3D" id="3.40.50.720">
    <property type="entry name" value="NAD(P)-binding Rossmann-like Domain"/>
    <property type="match status" value="3"/>
</dbReference>
<dbReference type="PRINTS" id="PR00080">
    <property type="entry name" value="SDRFAMILY"/>
</dbReference>
<dbReference type="InterPro" id="IPR013149">
    <property type="entry name" value="ADH-like_C"/>
</dbReference>
<dbReference type="InterPro" id="IPR013154">
    <property type="entry name" value="ADH-like_N"/>
</dbReference>
<dbReference type="GO" id="GO:0005739">
    <property type="term" value="C:mitochondrion"/>
    <property type="evidence" value="ECO:0007669"/>
    <property type="project" value="TreeGrafter"/>
</dbReference>
<evidence type="ECO:0000313" key="3">
    <source>
        <dbReference type="Proteomes" id="UP001153076"/>
    </source>
</evidence>
<dbReference type="CDD" id="cd08250">
    <property type="entry name" value="Mgc45594_like"/>
    <property type="match status" value="1"/>
</dbReference>
<protein>
    <recommendedName>
        <fullName evidence="1">Enoyl reductase (ER) domain-containing protein</fullName>
    </recommendedName>
</protein>
<evidence type="ECO:0000259" key="1">
    <source>
        <dbReference type="SMART" id="SM00829"/>
    </source>
</evidence>